<dbReference type="Pfam" id="PF13649">
    <property type="entry name" value="Methyltransf_25"/>
    <property type="match status" value="1"/>
</dbReference>
<dbReference type="SUPFAM" id="SSF53335">
    <property type="entry name" value="S-adenosyl-L-methionine-dependent methyltransferases"/>
    <property type="match status" value="1"/>
</dbReference>
<dbReference type="Proteomes" id="UP001602013">
    <property type="component" value="Unassembled WGS sequence"/>
</dbReference>
<dbReference type="EMBL" id="JBIASD010000012">
    <property type="protein sequence ID" value="MFF3667722.1"/>
    <property type="molecule type" value="Genomic_DNA"/>
</dbReference>
<keyword evidence="3" id="KW-1185">Reference proteome</keyword>
<dbReference type="InterPro" id="IPR041698">
    <property type="entry name" value="Methyltransf_25"/>
</dbReference>
<comment type="caution">
    <text evidence="2">The sequence shown here is derived from an EMBL/GenBank/DDBJ whole genome shotgun (WGS) entry which is preliminary data.</text>
</comment>
<protein>
    <submittedName>
        <fullName evidence="2">Class I SAM-dependent methyltransferase</fullName>
    </submittedName>
</protein>
<proteinExistence type="predicted"/>
<reference evidence="2 3" key="1">
    <citation type="submission" date="2024-10" db="EMBL/GenBank/DDBJ databases">
        <title>The Natural Products Discovery Center: Release of the First 8490 Sequenced Strains for Exploring Actinobacteria Biosynthetic Diversity.</title>
        <authorList>
            <person name="Kalkreuter E."/>
            <person name="Kautsar S.A."/>
            <person name="Yang D."/>
            <person name="Bader C.D."/>
            <person name="Teijaro C.N."/>
            <person name="Fluegel L."/>
            <person name="Davis C.M."/>
            <person name="Simpson J.R."/>
            <person name="Lauterbach L."/>
            <person name="Steele A.D."/>
            <person name="Gui C."/>
            <person name="Meng S."/>
            <person name="Li G."/>
            <person name="Viehrig K."/>
            <person name="Ye F."/>
            <person name="Su P."/>
            <person name="Kiefer A.F."/>
            <person name="Nichols A."/>
            <person name="Cepeda A.J."/>
            <person name="Yan W."/>
            <person name="Fan B."/>
            <person name="Jiang Y."/>
            <person name="Adhikari A."/>
            <person name="Zheng C.-J."/>
            <person name="Schuster L."/>
            <person name="Cowan T.M."/>
            <person name="Smanski M.J."/>
            <person name="Chevrette M.G."/>
            <person name="De Carvalho L.P.S."/>
            <person name="Shen B."/>
        </authorList>
    </citation>
    <scope>NUCLEOTIDE SEQUENCE [LARGE SCALE GENOMIC DNA]</scope>
    <source>
        <strain evidence="2 3">NPDC002173</strain>
    </source>
</reference>
<dbReference type="GO" id="GO:0032259">
    <property type="term" value="P:methylation"/>
    <property type="evidence" value="ECO:0007669"/>
    <property type="project" value="UniProtKB-KW"/>
</dbReference>
<evidence type="ECO:0000313" key="3">
    <source>
        <dbReference type="Proteomes" id="UP001602013"/>
    </source>
</evidence>
<dbReference type="RefSeq" id="WP_387412846.1">
    <property type="nucleotide sequence ID" value="NZ_JBIASD010000012.1"/>
</dbReference>
<evidence type="ECO:0000313" key="2">
    <source>
        <dbReference type="EMBL" id="MFF3667722.1"/>
    </source>
</evidence>
<keyword evidence="2" id="KW-0808">Transferase</keyword>
<accession>A0ABW6SS59</accession>
<dbReference type="GO" id="GO:0008168">
    <property type="term" value="F:methyltransferase activity"/>
    <property type="evidence" value="ECO:0007669"/>
    <property type="project" value="UniProtKB-KW"/>
</dbReference>
<sequence>MLTYDTARKWIDRWDRQQEGYLPGREDRFKALIDAVEVGVGRPDPLVIDLGCGPGSLSARLLRRLPWATVVAVDTDPLLLSLGEAGYGKTTGLRFVSADLRTPGWSERLGLDRPADAAVSTTALHWLPEEHLRAMYAELAGVLRPGALLLNGDHLNSDETTPTLARLERAVHQNEERRVFGDERPEDWRHWWDAVLADPALAEAGEARRRSAAAVAHEGSESGLLSQHVNALRDAGFGEIGTLWQRGNDRLLCAVRS</sequence>
<keyword evidence="2" id="KW-0489">Methyltransferase</keyword>
<gene>
    <name evidence="2" type="ORF">ACFYXI_19180</name>
</gene>
<name>A0ABW6SS59_9ACTN</name>
<organism evidence="2 3">
    <name type="scientific">Microtetraspora malaysiensis</name>
    <dbReference type="NCBI Taxonomy" id="161358"/>
    <lineage>
        <taxon>Bacteria</taxon>
        <taxon>Bacillati</taxon>
        <taxon>Actinomycetota</taxon>
        <taxon>Actinomycetes</taxon>
        <taxon>Streptosporangiales</taxon>
        <taxon>Streptosporangiaceae</taxon>
        <taxon>Microtetraspora</taxon>
    </lineage>
</organism>
<feature type="domain" description="Methyltransferase" evidence="1">
    <location>
        <begin position="47"/>
        <end position="146"/>
    </location>
</feature>
<evidence type="ECO:0000259" key="1">
    <source>
        <dbReference type="Pfam" id="PF13649"/>
    </source>
</evidence>
<dbReference type="CDD" id="cd02440">
    <property type="entry name" value="AdoMet_MTases"/>
    <property type="match status" value="1"/>
</dbReference>
<dbReference type="InterPro" id="IPR029063">
    <property type="entry name" value="SAM-dependent_MTases_sf"/>
</dbReference>
<dbReference type="Gene3D" id="3.40.50.150">
    <property type="entry name" value="Vaccinia Virus protein VP39"/>
    <property type="match status" value="1"/>
</dbReference>